<sequence length="102" mass="11262">MHSFMDRAEAVAKTVSIIKVTDEGMMMASCPFCVEAFLSPLVHDLRMLLSAHLVMHPQDVELAWERIPNRERDKPGGFGATSFLFGVAATLALGVLTGRLFR</sequence>
<evidence type="ECO:0000256" key="1">
    <source>
        <dbReference type="SAM" id="Phobius"/>
    </source>
</evidence>
<keyword evidence="1" id="KW-0472">Membrane</keyword>
<accession>A0A9P0YXM9</accession>
<evidence type="ECO:0000313" key="2">
    <source>
        <dbReference type="EMBL" id="CAH9078623.1"/>
    </source>
</evidence>
<evidence type="ECO:0000313" key="3">
    <source>
        <dbReference type="Proteomes" id="UP001152484"/>
    </source>
</evidence>
<keyword evidence="1" id="KW-1133">Transmembrane helix</keyword>
<name>A0A9P0YXM9_CUSEU</name>
<gene>
    <name evidence="2" type="ORF">CEURO_LOCUS6852</name>
</gene>
<organism evidence="2 3">
    <name type="scientific">Cuscuta europaea</name>
    <name type="common">European dodder</name>
    <dbReference type="NCBI Taxonomy" id="41803"/>
    <lineage>
        <taxon>Eukaryota</taxon>
        <taxon>Viridiplantae</taxon>
        <taxon>Streptophyta</taxon>
        <taxon>Embryophyta</taxon>
        <taxon>Tracheophyta</taxon>
        <taxon>Spermatophyta</taxon>
        <taxon>Magnoliopsida</taxon>
        <taxon>eudicotyledons</taxon>
        <taxon>Gunneridae</taxon>
        <taxon>Pentapetalae</taxon>
        <taxon>asterids</taxon>
        <taxon>lamiids</taxon>
        <taxon>Solanales</taxon>
        <taxon>Convolvulaceae</taxon>
        <taxon>Cuscuteae</taxon>
        <taxon>Cuscuta</taxon>
        <taxon>Cuscuta subgen. Cuscuta</taxon>
    </lineage>
</organism>
<comment type="caution">
    <text evidence="2">The sequence shown here is derived from an EMBL/GenBank/DDBJ whole genome shotgun (WGS) entry which is preliminary data.</text>
</comment>
<feature type="transmembrane region" description="Helical" evidence="1">
    <location>
        <begin position="78"/>
        <end position="101"/>
    </location>
</feature>
<dbReference type="EMBL" id="CAMAPE010000010">
    <property type="protein sequence ID" value="CAH9078623.1"/>
    <property type="molecule type" value="Genomic_DNA"/>
</dbReference>
<keyword evidence="3" id="KW-1185">Reference proteome</keyword>
<dbReference type="Proteomes" id="UP001152484">
    <property type="component" value="Unassembled WGS sequence"/>
</dbReference>
<dbReference type="AlphaFoldDB" id="A0A9P0YXM9"/>
<reference evidence="2" key="1">
    <citation type="submission" date="2022-07" db="EMBL/GenBank/DDBJ databases">
        <authorList>
            <person name="Macas J."/>
            <person name="Novak P."/>
            <person name="Neumann P."/>
        </authorList>
    </citation>
    <scope>NUCLEOTIDE SEQUENCE</scope>
</reference>
<keyword evidence="1" id="KW-0812">Transmembrane</keyword>
<protein>
    <submittedName>
        <fullName evidence="2">Uncharacterized protein</fullName>
    </submittedName>
</protein>
<proteinExistence type="predicted"/>